<evidence type="ECO:0000256" key="12">
    <source>
        <dbReference type="ARBA" id="ARBA00051575"/>
    </source>
</evidence>
<evidence type="ECO:0000259" key="14">
    <source>
        <dbReference type="PROSITE" id="PS50939"/>
    </source>
</evidence>
<dbReference type="GO" id="GO:0140571">
    <property type="term" value="F:transmembrane ascorbate ferrireductase activity"/>
    <property type="evidence" value="ECO:0007669"/>
    <property type="project" value="UniProtKB-EC"/>
</dbReference>
<dbReference type="Proteomes" id="UP001280121">
    <property type="component" value="Unassembled WGS sequence"/>
</dbReference>
<dbReference type="EC" id="7.2.1.3" evidence="11"/>
<keyword evidence="4" id="KW-0349">Heme</keyword>
<feature type="transmembrane region" description="Helical" evidence="13">
    <location>
        <begin position="297"/>
        <end position="318"/>
    </location>
</feature>
<dbReference type="Gene3D" id="1.20.120.1770">
    <property type="match status" value="3"/>
</dbReference>
<evidence type="ECO:0000313" key="15">
    <source>
        <dbReference type="EMBL" id="KAK2635500.1"/>
    </source>
</evidence>
<feature type="transmembrane region" description="Helical" evidence="13">
    <location>
        <begin position="369"/>
        <end position="389"/>
    </location>
</feature>
<evidence type="ECO:0000256" key="3">
    <source>
        <dbReference type="ARBA" id="ARBA00022448"/>
    </source>
</evidence>
<dbReference type="CDD" id="cd08766">
    <property type="entry name" value="Cyt_b561_ACYB-1_like"/>
    <property type="match status" value="2"/>
</dbReference>
<dbReference type="InterPro" id="IPR006593">
    <property type="entry name" value="Cyt_b561/ferric_Rdtase_TM"/>
</dbReference>
<feature type="transmembrane region" description="Helical" evidence="13">
    <location>
        <begin position="199"/>
        <end position="221"/>
    </location>
</feature>
<feature type="transmembrane region" description="Helical" evidence="13">
    <location>
        <begin position="338"/>
        <end position="357"/>
    </location>
</feature>
<keyword evidence="6" id="KW-0479">Metal-binding</keyword>
<keyword evidence="5 13" id="KW-0812">Transmembrane</keyword>
<feature type="transmembrane region" description="Helical" evidence="13">
    <location>
        <begin position="59"/>
        <end position="76"/>
    </location>
</feature>
<keyword evidence="7" id="KW-0249">Electron transport</keyword>
<evidence type="ECO:0000256" key="10">
    <source>
        <dbReference type="ARBA" id="ARBA00023136"/>
    </source>
</evidence>
<evidence type="ECO:0000313" key="16">
    <source>
        <dbReference type="Proteomes" id="UP001280121"/>
    </source>
</evidence>
<feature type="transmembrane region" description="Helical" evidence="13">
    <location>
        <begin position="228"/>
        <end position="246"/>
    </location>
</feature>
<evidence type="ECO:0000256" key="2">
    <source>
        <dbReference type="ARBA" id="ARBA00004141"/>
    </source>
</evidence>
<accession>A0AAD9THC9</accession>
<evidence type="ECO:0000256" key="13">
    <source>
        <dbReference type="SAM" id="Phobius"/>
    </source>
</evidence>
<protein>
    <recommendedName>
        <fullName evidence="11">ascorbate ferrireductase (transmembrane)</fullName>
        <ecNumber evidence="11">7.2.1.3</ecNumber>
    </recommendedName>
</protein>
<dbReference type="PANTHER" id="PTHR10106:SF15">
    <property type="entry name" value="TRANSMEMBRANE ASCORBATE FERRIREDUCTASE 3-RELATED"/>
    <property type="match status" value="1"/>
</dbReference>
<name>A0AAD9THC9_9ROSI</name>
<feature type="transmembrane region" description="Helical" evidence="13">
    <location>
        <begin position="266"/>
        <end position="285"/>
    </location>
</feature>
<evidence type="ECO:0000256" key="6">
    <source>
        <dbReference type="ARBA" id="ARBA00022723"/>
    </source>
</evidence>
<dbReference type="EMBL" id="JANJYI010000009">
    <property type="protein sequence ID" value="KAK2635500.1"/>
    <property type="molecule type" value="Genomic_DNA"/>
</dbReference>
<keyword evidence="16" id="KW-1185">Reference proteome</keyword>
<evidence type="ECO:0000256" key="11">
    <source>
        <dbReference type="ARBA" id="ARBA00024225"/>
    </source>
</evidence>
<dbReference type="InterPro" id="IPR043205">
    <property type="entry name" value="CYB561/CYBRD1-like"/>
</dbReference>
<dbReference type="AlphaFoldDB" id="A0AAD9THC9"/>
<feature type="domain" description="Cytochrome b561" evidence="14">
    <location>
        <begin position="20"/>
        <end position="219"/>
    </location>
</feature>
<evidence type="ECO:0000256" key="9">
    <source>
        <dbReference type="ARBA" id="ARBA00023004"/>
    </source>
</evidence>
<evidence type="ECO:0000256" key="7">
    <source>
        <dbReference type="ARBA" id="ARBA00022982"/>
    </source>
</evidence>
<comment type="cofactor">
    <cofactor evidence="1">
        <name>heme b</name>
        <dbReference type="ChEBI" id="CHEBI:60344"/>
    </cofactor>
</comment>
<evidence type="ECO:0000256" key="1">
    <source>
        <dbReference type="ARBA" id="ARBA00001970"/>
    </source>
</evidence>
<evidence type="ECO:0000256" key="4">
    <source>
        <dbReference type="ARBA" id="ARBA00022617"/>
    </source>
</evidence>
<dbReference type="Pfam" id="PF03188">
    <property type="entry name" value="Cytochrom_B561"/>
    <property type="match status" value="2"/>
</dbReference>
<dbReference type="PROSITE" id="PS50939">
    <property type="entry name" value="CYTOCHROME_B561"/>
    <property type="match status" value="2"/>
</dbReference>
<comment type="catalytic activity">
    <reaction evidence="12">
        <text>Fe(3+)(out) + L-ascorbate(in) = monodehydro-L-ascorbate radical(in) + Fe(2+)(out) + H(+)</text>
        <dbReference type="Rhea" id="RHEA:30403"/>
        <dbReference type="ChEBI" id="CHEBI:15378"/>
        <dbReference type="ChEBI" id="CHEBI:29033"/>
        <dbReference type="ChEBI" id="CHEBI:29034"/>
        <dbReference type="ChEBI" id="CHEBI:38290"/>
        <dbReference type="ChEBI" id="CHEBI:59513"/>
        <dbReference type="EC" id="7.2.1.3"/>
    </reaction>
</comment>
<feature type="transmembrane region" description="Helical" evidence="13">
    <location>
        <begin position="409"/>
        <end position="427"/>
    </location>
</feature>
<evidence type="ECO:0000256" key="8">
    <source>
        <dbReference type="ARBA" id="ARBA00022989"/>
    </source>
</evidence>
<comment type="subcellular location">
    <subcellularLocation>
        <location evidence="2">Membrane</location>
        <topology evidence="2">Multi-pass membrane protein</topology>
    </subcellularLocation>
</comment>
<dbReference type="SMART" id="SM00665">
    <property type="entry name" value="B561"/>
    <property type="match status" value="2"/>
</dbReference>
<dbReference type="FunFam" id="1.20.120.1770:FF:000005">
    <property type="entry name" value="Probable transmembrane ascorbate ferrireductase 3"/>
    <property type="match status" value="1"/>
</dbReference>
<organism evidence="15 16">
    <name type="scientific">Dipteronia dyeriana</name>
    <dbReference type="NCBI Taxonomy" id="168575"/>
    <lineage>
        <taxon>Eukaryota</taxon>
        <taxon>Viridiplantae</taxon>
        <taxon>Streptophyta</taxon>
        <taxon>Embryophyta</taxon>
        <taxon>Tracheophyta</taxon>
        <taxon>Spermatophyta</taxon>
        <taxon>Magnoliopsida</taxon>
        <taxon>eudicotyledons</taxon>
        <taxon>Gunneridae</taxon>
        <taxon>Pentapetalae</taxon>
        <taxon>rosids</taxon>
        <taxon>malvids</taxon>
        <taxon>Sapindales</taxon>
        <taxon>Sapindaceae</taxon>
        <taxon>Hippocastanoideae</taxon>
        <taxon>Acereae</taxon>
        <taxon>Dipteronia</taxon>
    </lineage>
</organism>
<keyword evidence="8 13" id="KW-1133">Transmembrane helix</keyword>
<dbReference type="GO" id="GO:0016020">
    <property type="term" value="C:membrane"/>
    <property type="evidence" value="ECO:0007669"/>
    <property type="project" value="UniProtKB-SubCell"/>
</dbReference>
<feature type="transmembrane region" description="Helical" evidence="13">
    <location>
        <begin position="88"/>
        <end position="111"/>
    </location>
</feature>
<proteinExistence type="predicted"/>
<keyword evidence="3" id="KW-0813">Transport</keyword>
<keyword evidence="10 13" id="KW-0472">Membrane</keyword>
<keyword evidence="9" id="KW-0408">Iron</keyword>
<dbReference type="FunFam" id="1.20.120.1770:FF:000001">
    <property type="entry name" value="Cytochrome b reductase 1"/>
    <property type="match status" value="1"/>
</dbReference>
<feature type="domain" description="Cytochrome b561" evidence="14">
    <location>
        <begin position="229"/>
        <end position="430"/>
    </location>
</feature>
<sequence length="473" mass="53684">MDSVDYQASYKRSASRLTIAAHLFGILAIILMLVWLLHYQGGIEYDSDDPRRVFNVHPFLMFCGFIFLVGEAMMSFKTVKAQRKAQKIVHMILQLTALCLGVVGICAVFKYHDMVNIEDMFSMHAWIGLITFCLFCLQWLFGMSTFMFPGASRTTRARLLPWHVCGGRALLYMAICTALTGLMRQFTFLALKDHRESRLINFTGLSILLFGIFVDLSVALARYVPVTVLAHLLFIAVTTLVFVWLLDKREGLAFKSDNKFKIFNLHPLFMIIGFILIGGEAIMAYKTVGGTRTTQRTVHWVLHLIALISGGLGIYAVFKFQNELRGPDMYTLHSWLGIITISLYALQWILGFFWYVFPGAEMGTRASYLPWHTFLGIVILFLSICTAEMAKMAYRTVAAKRTTQKKIHWVLHLTTLVSGGLGINAVFKFYHEKVVGRFLDLRVSRIKTGNKSLFPAMAHFSRISDFVLGHLYG</sequence>
<feature type="transmembrane region" description="Helical" evidence="13">
    <location>
        <begin position="20"/>
        <end position="39"/>
    </location>
</feature>
<comment type="caution">
    <text evidence="15">The sequence shown here is derived from an EMBL/GenBank/DDBJ whole genome shotgun (WGS) entry which is preliminary data.</text>
</comment>
<dbReference type="GO" id="GO:0046872">
    <property type="term" value="F:metal ion binding"/>
    <property type="evidence" value="ECO:0007669"/>
    <property type="project" value="UniProtKB-KW"/>
</dbReference>
<dbReference type="PANTHER" id="PTHR10106">
    <property type="entry name" value="CYTOCHROME B561-RELATED"/>
    <property type="match status" value="1"/>
</dbReference>
<gene>
    <name evidence="15" type="ORF">Ddye_030292</name>
</gene>
<evidence type="ECO:0000256" key="5">
    <source>
        <dbReference type="ARBA" id="ARBA00022692"/>
    </source>
</evidence>
<feature type="transmembrane region" description="Helical" evidence="13">
    <location>
        <begin position="123"/>
        <end position="148"/>
    </location>
</feature>
<reference evidence="15" key="1">
    <citation type="journal article" date="2023" name="Plant J.">
        <title>Genome sequences and population genomics provide insights into the demographic history, inbreeding, and mutation load of two 'living fossil' tree species of Dipteronia.</title>
        <authorList>
            <person name="Feng Y."/>
            <person name="Comes H.P."/>
            <person name="Chen J."/>
            <person name="Zhu S."/>
            <person name="Lu R."/>
            <person name="Zhang X."/>
            <person name="Li P."/>
            <person name="Qiu J."/>
            <person name="Olsen K.M."/>
            <person name="Qiu Y."/>
        </authorList>
    </citation>
    <scope>NUCLEOTIDE SEQUENCE</scope>
    <source>
        <strain evidence="15">KIB01</strain>
    </source>
</reference>